<reference evidence="1 2" key="1">
    <citation type="submission" date="2018-01" db="EMBL/GenBank/DDBJ databases">
        <title>Whole genome sequencing of Histamine producing bacteria.</title>
        <authorList>
            <person name="Butler K."/>
        </authorList>
    </citation>
    <scope>NUCLEOTIDE SEQUENCE [LARGE SCALE GENOMIC DNA]</scope>
    <source>
        <strain evidence="1 2">JCM 12947</strain>
    </source>
</reference>
<accession>A0A2T3J6V9</accession>
<dbReference type="EMBL" id="PYMJ01000051">
    <property type="protein sequence ID" value="PSU44276.1"/>
    <property type="molecule type" value="Genomic_DNA"/>
</dbReference>
<dbReference type="Proteomes" id="UP000240987">
    <property type="component" value="Unassembled WGS sequence"/>
</dbReference>
<gene>
    <name evidence="1" type="ORF">C9J12_27380</name>
</gene>
<proteinExistence type="predicted"/>
<evidence type="ECO:0000313" key="2">
    <source>
        <dbReference type="Proteomes" id="UP000240987"/>
    </source>
</evidence>
<sequence>MLTGHRLESKSRLSVTTTKCRLTCGEIVLESVELAEILVEYRHIQFRKRSYSDCYQLEIKLLTSTCTKATTKLKKKHSAEVKALLSG</sequence>
<protein>
    <submittedName>
        <fullName evidence="1">Uncharacterized protein</fullName>
    </submittedName>
</protein>
<comment type="caution">
    <text evidence="1">The sequence shown here is derived from an EMBL/GenBank/DDBJ whole genome shotgun (WGS) entry which is preliminary data.</text>
</comment>
<evidence type="ECO:0000313" key="1">
    <source>
        <dbReference type="EMBL" id="PSU44276.1"/>
    </source>
</evidence>
<keyword evidence="2" id="KW-1185">Reference proteome</keyword>
<organism evidence="1 2">
    <name type="scientific">Photobacterium frigidiphilum</name>
    <dbReference type="NCBI Taxonomy" id="264736"/>
    <lineage>
        <taxon>Bacteria</taxon>
        <taxon>Pseudomonadati</taxon>
        <taxon>Pseudomonadota</taxon>
        <taxon>Gammaproteobacteria</taxon>
        <taxon>Vibrionales</taxon>
        <taxon>Vibrionaceae</taxon>
        <taxon>Photobacterium</taxon>
    </lineage>
</organism>
<name>A0A2T3J6V9_9GAMM</name>
<dbReference type="AlphaFoldDB" id="A0A2T3J6V9"/>